<name>A0A177AF72_9PEZI</name>
<sequence>MGAKPPPTLLTLLTLPAEIREQIWDYFLVSPTHRVLPVLPVLPLLPVLPVLPRPSNSTPSFPAIWTATRPLRRTRQQYHGHQSYATASQRLLQDSASRALCSHHRRPTLAISPPARASADSRQ</sequence>
<dbReference type="GeneID" id="36286446"/>
<evidence type="ECO:0000256" key="1">
    <source>
        <dbReference type="SAM" id="MobiDB-lite"/>
    </source>
</evidence>
<reference evidence="2" key="1">
    <citation type="submission" date="2016-03" db="EMBL/GenBank/DDBJ databases">
        <title>Updated assembly of Pseudogymnoascus destructans, the fungus causing white-nose syndrome of bats.</title>
        <authorList>
            <person name="Palmer J.M."/>
            <person name="Drees K.P."/>
            <person name="Foster J.T."/>
            <person name="Lindner D.L."/>
        </authorList>
    </citation>
    <scope>NUCLEOTIDE SEQUENCE [LARGE SCALE GENOMIC DNA]</scope>
    <source>
        <strain evidence="2">20631-21</strain>
    </source>
</reference>
<proteinExistence type="predicted"/>
<accession>A0A177AF72</accession>
<dbReference type="AlphaFoldDB" id="A0A177AF72"/>
<protein>
    <submittedName>
        <fullName evidence="2">Uncharacterized protein</fullName>
    </submittedName>
</protein>
<dbReference type="EMBL" id="KV441391">
    <property type="protein sequence ID" value="OAF60470.1"/>
    <property type="molecule type" value="Genomic_DNA"/>
</dbReference>
<evidence type="ECO:0000313" key="2">
    <source>
        <dbReference type="EMBL" id="OAF60470.1"/>
    </source>
</evidence>
<organism evidence="2">
    <name type="scientific">Pseudogymnoascus destructans</name>
    <dbReference type="NCBI Taxonomy" id="655981"/>
    <lineage>
        <taxon>Eukaryota</taxon>
        <taxon>Fungi</taxon>
        <taxon>Dikarya</taxon>
        <taxon>Ascomycota</taxon>
        <taxon>Pezizomycotina</taxon>
        <taxon>Leotiomycetes</taxon>
        <taxon>Thelebolales</taxon>
        <taxon>Thelebolaceae</taxon>
        <taxon>Pseudogymnoascus</taxon>
    </lineage>
</organism>
<dbReference type="RefSeq" id="XP_024325751.1">
    <property type="nucleotide sequence ID" value="XM_024467017.1"/>
</dbReference>
<gene>
    <name evidence="2" type="ORF">VC83_03369</name>
</gene>
<feature type="region of interest" description="Disordered" evidence="1">
    <location>
        <begin position="103"/>
        <end position="123"/>
    </location>
</feature>
<dbReference type="Proteomes" id="UP000077154">
    <property type="component" value="Unassembled WGS sequence"/>
</dbReference>
<dbReference type="VEuPathDB" id="FungiDB:GMDG_01246"/>